<evidence type="ECO:0000313" key="3">
    <source>
        <dbReference type="Proteomes" id="UP000220629"/>
    </source>
</evidence>
<feature type="transmembrane region" description="Helical" evidence="1">
    <location>
        <begin position="102"/>
        <end position="128"/>
    </location>
</feature>
<accession>A0A095W3J0</accession>
<sequence>MRHAHSMSRWIAVLAGLVGAPALWMVQMLGSETLAATVCDRHGIGAALAHRLPFGHTLAGLAILFFVLALGCAVLVGRLALRVPSAQAAADAPPRDGGSLRFLAQCGALAAVGFLTGLLFTGIVFHFVEPCASW</sequence>
<evidence type="ECO:0000313" key="2">
    <source>
        <dbReference type="EMBL" id="PEH43003.1"/>
    </source>
</evidence>
<name>A0A095W3J0_BURGA</name>
<dbReference type="Proteomes" id="UP000220629">
    <property type="component" value="Unassembled WGS sequence"/>
</dbReference>
<keyword evidence="1" id="KW-1133">Transmembrane helix</keyword>
<dbReference type="AlphaFoldDB" id="A0A095W3J0"/>
<keyword evidence="1" id="KW-0472">Membrane</keyword>
<dbReference type="RefSeq" id="WP_036037295.1">
    <property type="nucleotide sequence ID" value="NZ_CADEPO010000003.1"/>
</dbReference>
<gene>
    <name evidence="2" type="ORF">CRM94_13055</name>
</gene>
<feature type="transmembrane region" description="Helical" evidence="1">
    <location>
        <begin position="59"/>
        <end position="81"/>
    </location>
</feature>
<protein>
    <recommendedName>
        <fullName evidence="4">Cytochrome C oxidase subunit I</fullName>
    </recommendedName>
</protein>
<keyword evidence="1" id="KW-0812">Transmembrane</keyword>
<organism evidence="2 3">
    <name type="scientific">Burkholderia gladioli</name>
    <name type="common">Pseudomonas marginata</name>
    <name type="synonym">Phytomonas marginata</name>
    <dbReference type="NCBI Taxonomy" id="28095"/>
    <lineage>
        <taxon>Bacteria</taxon>
        <taxon>Pseudomonadati</taxon>
        <taxon>Pseudomonadota</taxon>
        <taxon>Betaproteobacteria</taxon>
        <taxon>Burkholderiales</taxon>
        <taxon>Burkholderiaceae</taxon>
        <taxon>Burkholderia</taxon>
    </lineage>
</organism>
<comment type="caution">
    <text evidence="2">The sequence shown here is derived from an EMBL/GenBank/DDBJ whole genome shotgun (WGS) entry which is preliminary data.</text>
</comment>
<dbReference type="EMBL" id="PDDY01000001">
    <property type="protein sequence ID" value="PEH43003.1"/>
    <property type="molecule type" value="Genomic_DNA"/>
</dbReference>
<reference evidence="3" key="1">
    <citation type="submission" date="2017-09" db="EMBL/GenBank/DDBJ databases">
        <title>FDA dAtabase for Regulatory Grade micrObial Sequences (FDA-ARGOS): Supporting development and validation of Infectious Disease Dx tests.</title>
        <authorList>
            <person name="Minogue T."/>
            <person name="Wolcott M."/>
            <person name="Wasieloski L."/>
            <person name="Aguilar W."/>
            <person name="Moore D."/>
            <person name="Tallon L."/>
            <person name="Sadzewicz L."/>
            <person name="Ott S."/>
            <person name="Zhao X."/>
            <person name="Nagaraj S."/>
            <person name="Vavikolanu K."/>
            <person name="Aluvathingal J."/>
            <person name="Nadendla S."/>
            <person name="Sichtig H."/>
        </authorList>
    </citation>
    <scope>NUCLEOTIDE SEQUENCE [LARGE SCALE GENOMIC DNA]</scope>
    <source>
        <strain evidence="3">FDAARGOS_390</strain>
    </source>
</reference>
<evidence type="ECO:0000256" key="1">
    <source>
        <dbReference type="SAM" id="Phobius"/>
    </source>
</evidence>
<evidence type="ECO:0008006" key="4">
    <source>
        <dbReference type="Google" id="ProtNLM"/>
    </source>
</evidence>
<proteinExistence type="predicted"/>